<evidence type="ECO:0000256" key="5">
    <source>
        <dbReference type="ARBA" id="ARBA00023163"/>
    </source>
</evidence>
<dbReference type="GO" id="GO:0003712">
    <property type="term" value="F:transcription coregulator activity"/>
    <property type="evidence" value="ECO:0007669"/>
    <property type="project" value="InterPro"/>
</dbReference>
<comment type="subcellular location">
    <subcellularLocation>
        <location evidence="1">Nucleus</location>
    </subcellularLocation>
</comment>
<evidence type="ECO:0000313" key="11">
    <source>
        <dbReference type="Proteomes" id="UP000053989"/>
    </source>
</evidence>
<dbReference type="Pfam" id="PF09497">
    <property type="entry name" value="Med12"/>
    <property type="match status" value="1"/>
</dbReference>
<dbReference type="STRING" id="1036808.A0A0C2ZP77"/>
<evidence type="ECO:0000256" key="2">
    <source>
        <dbReference type="ARBA" id="ARBA00010289"/>
    </source>
</evidence>
<evidence type="ECO:0000313" key="10">
    <source>
        <dbReference type="EMBL" id="KIM54427.1"/>
    </source>
</evidence>
<protein>
    <recommendedName>
        <fullName evidence="3">Mediator of RNA polymerase II transcription subunit 12</fullName>
    </recommendedName>
    <alternativeName>
        <fullName evidence="7">Mediator complex subunit 12</fullName>
    </alternativeName>
</protein>
<dbReference type="HOGENOM" id="CLU_003154_0_0_1"/>
<dbReference type="OrthoDB" id="20828at2759"/>
<dbReference type="InParanoid" id="A0A0C2ZP77"/>
<dbReference type="EMBL" id="KN822155">
    <property type="protein sequence ID" value="KIM54427.1"/>
    <property type="molecule type" value="Genomic_DNA"/>
</dbReference>
<dbReference type="Proteomes" id="UP000053989">
    <property type="component" value="Unassembled WGS sequence"/>
</dbReference>
<reference evidence="10 11" key="1">
    <citation type="submission" date="2014-04" db="EMBL/GenBank/DDBJ databases">
        <authorList>
            <consortium name="DOE Joint Genome Institute"/>
            <person name="Kuo A."/>
            <person name="Kohler A."/>
            <person name="Nagy L.G."/>
            <person name="Floudas D."/>
            <person name="Copeland A."/>
            <person name="Barry K.W."/>
            <person name="Cichocki N."/>
            <person name="Veneault-Fourrey C."/>
            <person name="LaButti K."/>
            <person name="Lindquist E.A."/>
            <person name="Lipzen A."/>
            <person name="Lundell T."/>
            <person name="Morin E."/>
            <person name="Murat C."/>
            <person name="Sun H."/>
            <person name="Tunlid A."/>
            <person name="Henrissat B."/>
            <person name="Grigoriev I.V."/>
            <person name="Hibbett D.S."/>
            <person name="Martin F."/>
            <person name="Nordberg H.P."/>
            <person name="Cantor M.N."/>
            <person name="Hua S.X."/>
        </authorList>
    </citation>
    <scope>NUCLEOTIDE SEQUENCE [LARGE SCALE GENOMIC DNA]</scope>
    <source>
        <strain evidence="10 11">Foug A</strain>
    </source>
</reference>
<feature type="domain" description="Mediator complex subunit Med12" evidence="9">
    <location>
        <begin position="121"/>
        <end position="184"/>
    </location>
</feature>
<dbReference type="PANTHER" id="PTHR46567">
    <property type="entry name" value="MEDIATOR OF RNA POLYMERASE II TRANSCRIPTION SUBUNIT 12"/>
    <property type="match status" value="1"/>
</dbReference>
<dbReference type="SMART" id="SM01281">
    <property type="entry name" value="Med12"/>
    <property type="match status" value="1"/>
</dbReference>
<keyword evidence="11" id="KW-1185">Reference proteome</keyword>
<evidence type="ECO:0000259" key="9">
    <source>
        <dbReference type="SMART" id="SM01281"/>
    </source>
</evidence>
<evidence type="ECO:0000256" key="7">
    <source>
        <dbReference type="ARBA" id="ARBA00032010"/>
    </source>
</evidence>
<gene>
    <name evidence="10" type="ORF">SCLCIDRAFT_17676</name>
</gene>
<organism evidence="10 11">
    <name type="scientific">Scleroderma citrinum Foug A</name>
    <dbReference type="NCBI Taxonomy" id="1036808"/>
    <lineage>
        <taxon>Eukaryota</taxon>
        <taxon>Fungi</taxon>
        <taxon>Dikarya</taxon>
        <taxon>Basidiomycota</taxon>
        <taxon>Agaricomycotina</taxon>
        <taxon>Agaricomycetes</taxon>
        <taxon>Agaricomycetidae</taxon>
        <taxon>Boletales</taxon>
        <taxon>Sclerodermatineae</taxon>
        <taxon>Sclerodermataceae</taxon>
        <taxon>Scleroderma</taxon>
    </lineage>
</organism>
<keyword evidence="4" id="KW-0805">Transcription regulation</keyword>
<dbReference type="GO" id="GO:0016592">
    <property type="term" value="C:mediator complex"/>
    <property type="evidence" value="ECO:0007669"/>
    <property type="project" value="InterPro"/>
</dbReference>
<evidence type="ECO:0000256" key="4">
    <source>
        <dbReference type="ARBA" id="ARBA00023015"/>
    </source>
</evidence>
<evidence type="ECO:0000256" key="3">
    <source>
        <dbReference type="ARBA" id="ARBA00019622"/>
    </source>
</evidence>
<evidence type="ECO:0000256" key="6">
    <source>
        <dbReference type="ARBA" id="ARBA00023242"/>
    </source>
</evidence>
<evidence type="ECO:0000256" key="8">
    <source>
        <dbReference type="SAM" id="MobiDB-lite"/>
    </source>
</evidence>
<comment type="similarity">
    <text evidence="2">Belongs to the Mediator complex subunit 12 family.</text>
</comment>
<name>A0A0C2ZP77_9AGAM</name>
<proteinExistence type="inferred from homology"/>
<sequence>MTKTNAKREKDSQGDFLPIYECHPPAWVPATHKVADVGYPGFHPPYPGQDEDVLSDSNVKSGFTLNSYVQSEHSGAVEVRSQQDSKRARFFDSDTITDLETLMNEIFYRRAENIPAIPASTFKIPSRVTLNDTRRQSWFADLANPDVPLYKLGKSVPHGAKGHDLLDLLQSNDVAIPRAVWFLRVFGANETAGLRNKPNFNPTQYSVDWTNVMTGYIRKQLGEIALPSAPRPGLNIKQTFKGVLSDSESRERWVSRFRYCLQLLRPFYAEGLVDSRAFLTWLVQQMSTCNLAQTGFVAHLADEYLDDMLTNRALTKPFVDACLAKLTEIRSSALDQLTRLDGLLKSLLQRICLALPDAFVSPHTWASHASLLVPVLSDDVDDLPIPGDMQRREIQRIFLQNISDIQRRTDAMLFCNLPPRVLERLGSMVVDIQILNSISSTTDMSTIDFFSYNTADNPSTSSFYDKLDTLLTWCVTPLQFGPHRTYAAVTLLSQYRQRTARREMSLSALQDHLFDWLDTNDVASESGNLRAVSALFGKLVKDGLFDYAAYLQRLVARGEESLSYTQSNMPVSRHREFLRWIPLHNTTSSLSHQRKAILHGARTRETPEDLCERKMRREIRAIIPLVFGGAALPPSLSLSAIRESCSVTFNAPRFEQVKVFKQWLLPSYNKFAATSDAYEEAAILQTYSTAVELLSFTNCYGSLLELSLSVLSQTSNAQMILTVGEVFHRFATAWTSMNCTGAITSALYSAHMVWKNRGMQVRSLLALLVQMDAGRHFDESVRLQINTDITSFSHALAPGTDRPEHVPDVLPEILLLADDPKPDAPTVLANGLWYKYRTSLDWGWKVWDNTIASLRQVPLMTEDVNRRHVIALRYAQFLLHVDQHLPAGIDDHVLQWCLGTGKAEILALTADAWDVCSVILLFLCAHGALSTTTLLRGLVYPAWRLCASSTLGHPVQLPTVFIQSALRLFDSLVLQEETQVSSTIPFSLLDTHRIHSRRQDAFCEPHFPFLVAEVPTLLLMECNDSVPSELRATARNLRVRTCESREFRQAAYRDLDVIRKAFERPIQSGSIGEAMFEPLVNALKVILSDSSEATDVNAFLSGRISSELSPWRLAATAVQLQFGLRQLGRAMAHDSTRQAASISLDKMMSMLFHHSMASDEAYFIAEMAKGIDGPVAEKFFNNGFKSIVEIFTRPPLPLSRDVLLDRVDRAGELLRVLSHVAEPLRTPGAVLLLDPLAQERLSKVIMETLTTADVMMCGVTNTSQELTRTAIFLARLLQFNLGFTGMWSPSCIEVHEGISLVLFRLLLKHAAGVHFDAVAFSLLADTLYFVIDELNSRSKSNTPDLFRFYPKIPVSDLPPDAPPEFYALLCSLLPHVPPNNVVKDLVHAHRDGSGQLIYSSPVQNRPWEWIENLGEAVLDDNLPRLPDSTIKNAGSLSLELFAARPTGDHIVRSTVLSPNKDNSDSINMRLEGDLRSFEDGITAESVYKRDWREARLEAHRDVHAGTDGIIGEGIGDIGALTAPTGQARSGSRRPSPASSVRSRGSAPGSIGSVRQSPGIGTRVSLSTVDETTEETDAGTAEVGVIGHKRKAESDDDMEMADRGRPLIWVN</sequence>
<keyword evidence="6" id="KW-0539">Nucleus</keyword>
<dbReference type="PANTHER" id="PTHR46567:SF1">
    <property type="entry name" value="MEDIATOR OF RNA POLYMERASE II TRANSCRIPTION SUBUNIT 12"/>
    <property type="match status" value="1"/>
</dbReference>
<feature type="compositionally biased region" description="Low complexity" evidence="8">
    <location>
        <begin position="1527"/>
        <end position="1549"/>
    </location>
</feature>
<keyword evidence="5" id="KW-0804">Transcription</keyword>
<feature type="region of interest" description="Disordered" evidence="8">
    <location>
        <begin position="1520"/>
        <end position="1610"/>
    </location>
</feature>
<accession>A0A0C2ZP77</accession>
<dbReference type="InterPro" id="IPR019035">
    <property type="entry name" value="Mediator_Med12"/>
</dbReference>
<dbReference type="GO" id="GO:0006357">
    <property type="term" value="P:regulation of transcription by RNA polymerase II"/>
    <property type="evidence" value="ECO:0007669"/>
    <property type="project" value="InterPro"/>
</dbReference>
<evidence type="ECO:0000256" key="1">
    <source>
        <dbReference type="ARBA" id="ARBA00004123"/>
    </source>
</evidence>
<reference evidence="11" key="2">
    <citation type="submission" date="2015-01" db="EMBL/GenBank/DDBJ databases">
        <title>Evolutionary Origins and Diversification of the Mycorrhizal Mutualists.</title>
        <authorList>
            <consortium name="DOE Joint Genome Institute"/>
            <consortium name="Mycorrhizal Genomics Consortium"/>
            <person name="Kohler A."/>
            <person name="Kuo A."/>
            <person name="Nagy L.G."/>
            <person name="Floudas D."/>
            <person name="Copeland A."/>
            <person name="Barry K.W."/>
            <person name="Cichocki N."/>
            <person name="Veneault-Fourrey C."/>
            <person name="LaButti K."/>
            <person name="Lindquist E.A."/>
            <person name="Lipzen A."/>
            <person name="Lundell T."/>
            <person name="Morin E."/>
            <person name="Murat C."/>
            <person name="Riley R."/>
            <person name="Ohm R."/>
            <person name="Sun H."/>
            <person name="Tunlid A."/>
            <person name="Henrissat B."/>
            <person name="Grigoriev I.V."/>
            <person name="Hibbett D.S."/>
            <person name="Martin F."/>
        </authorList>
    </citation>
    <scope>NUCLEOTIDE SEQUENCE [LARGE SCALE GENOMIC DNA]</scope>
    <source>
        <strain evidence="11">Foug A</strain>
    </source>
</reference>